<dbReference type="InterPro" id="IPR055731">
    <property type="entry name" value="Pam3_gp33-like"/>
</dbReference>
<organism evidence="1 2">
    <name type="scientific">Burkholderia phage BcepF1</name>
    <dbReference type="NCBI Taxonomy" id="2886897"/>
    <lineage>
        <taxon>Viruses</taxon>
        <taxon>Duplodnaviria</taxon>
        <taxon>Heunggongvirae</taxon>
        <taxon>Uroviricota</taxon>
        <taxon>Caudoviricetes</taxon>
        <taxon>Lindbergviridae</taxon>
        <taxon>Bcepfunavirus</taxon>
        <taxon>Bcepfunavirus bcepF1</taxon>
    </lineage>
</organism>
<protein>
    <submittedName>
        <fullName evidence="1">Uncharacterized protein</fullName>
    </submittedName>
</protein>
<dbReference type="Proteomes" id="UP000001793">
    <property type="component" value="Segment"/>
</dbReference>
<evidence type="ECO:0000313" key="1">
    <source>
        <dbReference type="EMBL" id="ABL96815.1"/>
    </source>
</evidence>
<sequence length="205" mass="22766">MSELETKLAEANAAPADASIAWWEEEKSVAPEDAMKRITDLATLAGHLEVQIAEDKQHLGEKEERLNRILMVTIPGILEELQMADFSLTDGTKVEVKPDLKVSVTEANRPRVFAWMKSKGFGGLIKSKLSMDFGQGEGESLKEVMDGLKEMGYTPSVSEDVHHATMKAFVKEQLEKGNSELPTKEFGVFEFKKAKITKPKAKKSK</sequence>
<gene>
    <name evidence="1" type="ORF">BcepF1.084</name>
</gene>
<keyword evidence="2" id="KW-1185">Reference proteome</keyword>
<evidence type="ECO:0000313" key="2">
    <source>
        <dbReference type="Proteomes" id="UP000001793"/>
    </source>
</evidence>
<dbReference type="GeneID" id="4818297"/>
<dbReference type="Pfam" id="PF23984">
    <property type="entry name" value="DUF7307"/>
    <property type="match status" value="1"/>
</dbReference>
<proteinExistence type="predicted"/>
<dbReference type="KEGG" id="vg:4818297"/>
<name>A1YZY8_9CAUD</name>
<accession>A1YZY8</accession>
<dbReference type="EMBL" id="EF153632">
    <property type="protein sequence ID" value="ABL96815.1"/>
    <property type="molecule type" value="Genomic_DNA"/>
</dbReference>
<dbReference type="OrthoDB" id="11159at10239"/>
<reference evidence="1 2" key="1">
    <citation type="submission" date="2006-12" db="EMBL/GenBank/DDBJ databases">
        <title>Genomic analysis of Burkholderia ambifaria phage BcepF1, a member of the Bcep781- like phage supergroup.</title>
        <authorList>
            <person name="Summer E.J."/>
            <person name="Robinson S."/>
            <person name="Haines C."/>
            <person name="Adams B."/>
            <person name="Daggett M."/>
            <person name="Landua J."/>
            <person name="Swanson S."/>
            <person name="Vorndam W."/>
            <person name="Morrison W."/>
            <person name="Nail K."/>
            <person name="Gonzalez C."/>
            <person name="Young R."/>
        </authorList>
    </citation>
    <scope>NUCLEOTIDE SEQUENCE [LARGE SCALE GENOMIC DNA]</scope>
</reference>
<dbReference type="RefSeq" id="YP_001039768.1">
    <property type="nucleotide sequence ID" value="NC_009015.1"/>
</dbReference>